<accession>A0AA37T723</accession>
<dbReference type="RefSeq" id="WP_232595561.1">
    <property type="nucleotide sequence ID" value="NZ_BSPD01000101.1"/>
</dbReference>
<proteinExistence type="predicted"/>
<dbReference type="Proteomes" id="UP001156870">
    <property type="component" value="Unassembled WGS sequence"/>
</dbReference>
<evidence type="ECO:0000313" key="2">
    <source>
        <dbReference type="Proteomes" id="UP001156870"/>
    </source>
</evidence>
<protein>
    <submittedName>
        <fullName evidence="1">Uncharacterized protein</fullName>
    </submittedName>
</protein>
<dbReference type="AlphaFoldDB" id="A0AA37T723"/>
<keyword evidence="2" id="KW-1185">Reference proteome</keyword>
<gene>
    <name evidence="1" type="ORF">GCM10007877_37980</name>
</gene>
<reference evidence="1 2" key="1">
    <citation type="journal article" date="2014" name="Int. J. Syst. Evol. Microbiol.">
        <title>Complete genome sequence of Corynebacterium casei LMG S-19264T (=DSM 44701T), isolated from a smear-ripened cheese.</title>
        <authorList>
            <consortium name="US DOE Joint Genome Institute (JGI-PGF)"/>
            <person name="Walter F."/>
            <person name="Albersmeier A."/>
            <person name="Kalinowski J."/>
            <person name="Ruckert C."/>
        </authorList>
    </citation>
    <scope>NUCLEOTIDE SEQUENCE [LARGE SCALE GENOMIC DNA]</scope>
    <source>
        <strain evidence="1 2">NBRC 110095</strain>
    </source>
</reference>
<comment type="caution">
    <text evidence="1">The sequence shown here is derived from an EMBL/GenBank/DDBJ whole genome shotgun (WGS) entry which is preliminary data.</text>
</comment>
<organism evidence="1 2">
    <name type="scientific">Marinibactrum halimedae</name>
    <dbReference type="NCBI Taxonomy" id="1444977"/>
    <lineage>
        <taxon>Bacteria</taxon>
        <taxon>Pseudomonadati</taxon>
        <taxon>Pseudomonadota</taxon>
        <taxon>Gammaproteobacteria</taxon>
        <taxon>Cellvibrionales</taxon>
        <taxon>Cellvibrionaceae</taxon>
        <taxon>Marinibactrum</taxon>
    </lineage>
</organism>
<sequence>MSNTTSGISISAGVSGIIEDAPEQKVKSLRLVLELIKARAIGGGNYSLQDDMNNIPQYMAIIESALKESP</sequence>
<evidence type="ECO:0000313" key="1">
    <source>
        <dbReference type="EMBL" id="GLS28079.1"/>
    </source>
</evidence>
<name>A0AA37T723_9GAMM</name>
<dbReference type="EMBL" id="BSPD01000101">
    <property type="protein sequence ID" value="GLS28079.1"/>
    <property type="molecule type" value="Genomic_DNA"/>
</dbReference>